<feature type="chain" id="PRO_5037653399" evidence="7">
    <location>
        <begin position="28"/>
        <end position="397"/>
    </location>
</feature>
<gene>
    <name evidence="9" type="ORF">HRJ34_08505</name>
</gene>
<dbReference type="GO" id="GO:0004222">
    <property type="term" value="F:metalloendopeptidase activity"/>
    <property type="evidence" value="ECO:0007669"/>
    <property type="project" value="InterPro"/>
</dbReference>
<dbReference type="InterPro" id="IPR011990">
    <property type="entry name" value="TPR-like_helical_dom_sf"/>
</dbReference>
<keyword evidence="3 6" id="KW-0378">Hydrolase</keyword>
<comment type="similarity">
    <text evidence="6">Belongs to the peptidase M48 family.</text>
</comment>
<evidence type="ECO:0000259" key="8">
    <source>
        <dbReference type="Pfam" id="PF01435"/>
    </source>
</evidence>
<evidence type="ECO:0000256" key="5">
    <source>
        <dbReference type="ARBA" id="ARBA00023049"/>
    </source>
</evidence>
<dbReference type="PANTHER" id="PTHR22726">
    <property type="entry name" value="METALLOENDOPEPTIDASE OMA1"/>
    <property type="match status" value="1"/>
</dbReference>
<evidence type="ECO:0000256" key="2">
    <source>
        <dbReference type="ARBA" id="ARBA00022723"/>
    </source>
</evidence>
<keyword evidence="4 6" id="KW-0862">Zinc</keyword>
<dbReference type="SUPFAM" id="SSF48452">
    <property type="entry name" value="TPR-like"/>
    <property type="match status" value="1"/>
</dbReference>
<evidence type="ECO:0000256" key="1">
    <source>
        <dbReference type="ARBA" id="ARBA00022670"/>
    </source>
</evidence>
<dbReference type="Gene3D" id="1.25.40.10">
    <property type="entry name" value="Tetratricopeptide repeat domain"/>
    <property type="match status" value="1"/>
</dbReference>
<dbReference type="EMBL" id="CP059319">
    <property type="protein sequence ID" value="QTH23524.1"/>
    <property type="molecule type" value="Genomic_DNA"/>
</dbReference>
<name>A0A975D6A8_9SPHN</name>
<dbReference type="Gene3D" id="3.30.2010.10">
    <property type="entry name" value="Metalloproteases ('zincins'), catalytic domain"/>
    <property type="match status" value="1"/>
</dbReference>
<dbReference type="AlphaFoldDB" id="A0A975D6A8"/>
<keyword evidence="1 6" id="KW-0645">Protease</keyword>
<evidence type="ECO:0000256" key="4">
    <source>
        <dbReference type="ARBA" id="ARBA00022833"/>
    </source>
</evidence>
<reference evidence="9" key="1">
    <citation type="submission" date="2020-07" db="EMBL/GenBank/DDBJ databases">
        <authorList>
            <person name="Camacho E."/>
        </authorList>
    </citation>
    <scope>NUCLEOTIDE SEQUENCE</scope>
    <source>
        <strain evidence="9">MPO218</strain>
    </source>
</reference>
<keyword evidence="2" id="KW-0479">Metal-binding</keyword>
<comment type="cofactor">
    <cofactor evidence="6">
        <name>Zn(2+)</name>
        <dbReference type="ChEBI" id="CHEBI:29105"/>
    </cofactor>
    <text evidence="6">Binds 1 zinc ion per subunit.</text>
</comment>
<keyword evidence="5 6" id="KW-0482">Metalloprotease</keyword>
<evidence type="ECO:0000256" key="6">
    <source>
        <dbReference type="RuleBase" id="RU003983"/>
    </source>
</evidence>
<dbReference type="PANTHER" id="PTHR22726:SF1">
    <property type="entry name" value="METALLOENDOPEPTIDASE OMA1, MITOCHONDRIAL"/>
    <property type="match status" value="1"/>
</dbReference>
<keyword evidence="7" id="KW-0732">Signal</keyword>
<sequence length="397" mass="43379">MRALSRLALCGAAASLAMLGTTPPTRAAEPGLELPAYSHAYEPRTVDERGVWMEADEAERGLRDSPLRIREAGLEAYLREVLCREVGADRCAGVRIYAMEIPGFNASMMANGTMQVWSGLLLRSRSEAELAAVLGHEFAHFELRHSLTGFQQRRRATDAIAWIGLWGALANSDTSFTQNIIARGIYRYGREQETDADLLGLRYAASSGYPASTPAEVWKNLMAEEDASAAGRNQKSKQRYTAGYFDSHPTALNRSIYLAEAAAKMPAGGDARAREYRAAMAPYLPRFLAAQIKRNDFGGTEHILQSIAAASGWSPDLLFARAELYRTRGNPRDLQVAAQYYREARAAGYAGPELDRNLGLALLRNGQAEEGRQSLNAYLAAAPEAGDAKMIRALVAN</sequence>
<dbReference type="GO" id="GO:0051603">
    <property type="term" value="P:proteolysis involved in protein catabolic process"/>
    <property type="evidence" value="ECO:0007669"/>
    <property type="project" value="TreeGrafter"/>
</dbReference>
<evidence type="ECO:0000313" key="9">
    <source>
        <dbReference type="EMBL" id="QTH23524.1"/>
    </source>
</evidence>
<reference evidence="9" key="2">
    <citation type="submission" date="2021-04" db="EMBL/GenBank/DDBJ databases">
        <title>Isolation and genomic analysis of the ibuprofen-degrading bacterium Sphingomonas strain MPO218.</title>
        <authorList>
            <person name="Aulestia M."/>
            <person name="Flores A."/>
            <person name="Mangas E.L."/>
            <person name="Perez-Pulido A.J."/>
            <person name="Santero E."/>
            <person name="Camacho E.M."/>
        </authorList>
    </citation>
    <scope>NUCLEOTIDE SEQUENCE</scope>
    <source>
        <strain evidence="9">MPO218</strain>
    </source>
</reference>
<dbReference type="InterPro" id="IPR001915">
    <property type="entry name" value="Peptidase_M48"/>
</dbReference>
<dbReference type="CDD" id="cd07324">
    <property type="entry name" value="M48C_Oma1-like"/>
    <property type="match status" value="1"/>
</dbReference>
<evidence type="ECO:0000256" key="3">
    <source>
        <dbReference type="ARBA" id="ARBA00022801"/>
    </source>
</evidence>
<organism evidence="9 10">
    <name type="scientific">Rhizorhabdus wittichii</name>
    <dbReference type="NCBI Taxonomy" id="160791"/>
    <lineage>
        <taxon>Bacteria</taxon>
        <taxon>Pseudomonadati</taxon>
        <taxon>Pseudomonadota</taxon>
        <taxon>Alphaproteobacteria</taxon>
        <taxon>Sphingomonadales</taxon>
        <taxon>Sphingomonadaceae</taxon>
        <taxon>Rhizorhabdus</taxon>
    </lineage>
</organism>
<evidence type="ECO:0000256" key="7">
    <source>
        <dbReference type="SAM" id="SignalP"/>
    </source>
</evidence>
<feature type="signal peptide" evidence="7">
    <location>
        <begin position="1"/>
        <end position="27"/>
    </location>
</feature>
<dbReference type="InterPro" id="IPR051156">
    <property type="entry name" value="Mito/Outer_Membr_Metalloprot"/>
</dbReference>
<evidence type="ECO:0000313" key="10">
    <source>
        <dbReference type="Proteomes" id="UP000664914"/>
    </source>
</evidence>
<dbReference type="RefSeq" id="WP_208633852.1">
    <property type="nucleotide sequence ID" value="NZ_CP059319.1"/>
</dbReference>
<proteinExistence type="inferred from homology"/>
<dbReference type="GO" id="GO:0046872">
    <property type="term" value="F:metal ion binding"/>
    <property type="evidence" value="ECO:0007669"/>
    <property type="project" value="UniProtKB-KW"/>
</dbReference>
<dbReference type="GO" id="GO:0016020">
    <property type="term" value="C:membrane"/>
    <property type="evidence" value="ECO:0007669"/>
    <property type="project" value="TreeGrafter"/>
</dbReference>
<feature type="domain" description="Peptidase M48" evidence="8">
    <location>
        <begin position="79"/>
        <end position="254"/>
    </location>
</feature>
<accession>A0A975D6A8</accession>
<protein>
    <submittedName>
        <fullName evidence="9">M48 family metalloprotease</fullName>
    </submittedName>
</protein>
<dbReference type="Pfam" id="PF01435">
    <property type="entry name" value="Peptidase_M48"/>
    <property type="match status" value="1"/>
</dbReference>
<dbReference type="Proteomes" id="UP000664914">
    <property type="component" value="Chromosome"/>
</dbReference>